<comment type="caution">
    <text evidence="1">The sequence shown here is derived from an EMBL/GenBank/DDBJ whole genome shotgun (WGS) entry which is preliminary data.</text>
</comment>
<evidence type="ECO:0000313" key="2">
    <source>
        <dbReference type="Proteomes" id="UP000664534"/>
    </source>
</evidence>
<keyword evidence="2" id="KW-1185">Reference proteome</keyword>
<accession>A0A8H3EYR6</accession>
<dbReference type="EMBL" id="CAJPDT010000008">
    <property type="protein sequence ID" value="CAF9911286.1"/>
    <property type="molecule type" value="Genomic_DNA"/>
</dbReference>
<dbReference type="Proteomes" id="UP000664534">
    <property type="component" value="Unassembled WGS sequence"/>
</dbReference>
<sequence length="122" mass="13600">MDSRDGLGAVARTGRNERRLETSISMLSTETIALQNRGDDVAVPQQVLPYLPSHDKIDLADRAAVFGLLFQSYELRPELHSNVEEMGSHRANWMDMEYGTSVLASEFGEQRDGTMEIMCHGA</sequence>
<protein>
    <submittedName>
        <fullName evidence="1">Uncharacterized protein</fullName>
    </submittedName>
</protein>
<dbReference type="AlphaFoldDB" id="A0A8H3EYR6"/>
<reference evidence="1" key="1">
    <citation type="submission" date="2021-03" db="EMBL/GenBank/DDBJ databases">
        <authorList>
            <person name="Tagirdzhanova G."/>
        </authorList>
    </citation>
    <scope>NUCLEOTIDE SEQUENCE</scope>
</reference>
<organism evidence="1 2">
    <name type="scientific">Imshaugia aleurites</name>
    <dbReference type="NCBI Taxonomy" id="172621"/>
    <lineage>
        <taxon>Eukaryota</taxon>
        <taxon>Fungi</taxon>
        <taxon>Dikarya</taxon>
        <taxon>Ascomycota</taxon>
        <taxon>Pezizomycotina</taxon>
        <taxon>Lecanoromycetes</taxon>
        <taxon>OSLEUM clade</taxon>
        <taxon>Lecanoromycetidae</taxon>
        <taxon>Lecanorales</taxon>
        <taxon>Lecanorineae</taxon>
        <taxon>Parmeliaceae</taxon>
        <taxon>Imshaugia</taxon>
    </lineage>
</organism>
<evidence type="ECO:0000313" key="1">
    <source>
        <dbReference type="EMBL" id="CAF9911286.1"/>
    </source>
</evidence>
<proteinExistence type="predicted"/>
<gene>
    <name evidence="1" type="ORF">IMSHALPRED_009986</name>
</gene>
<name>A0A8H3EYR6_9LECA</name>